<protein>
    <submittedName>
        <fullName evidence="1">Uncharacterized protein</fullName>
    </submittedName>
</protein>
<proteinExistence type="predicted"/>
<organism evidence="1">
    <name type="scientific">Candidatus Methanophaga sp. ANME-1 ERB7</name>
    <dbReference type="NCBI Taxonomy" id="2759913"/>
    <lineage>
        <taxon>Archaea</taxon>
        <taxon>Methanobacteriati</taxon>
        <taxon>Methanobacteriota</taxon>
        <taxon>Stenosarchaea group</taxon>
        <taxon>Methanomicrobia</taxon>
        <taxon>Candidatus Methanophagales</taxon>
        <taxon>Candidatus Methanophagaceae</taxon>
        <taxon>Candidatus Methanophaga</taxon>
    </lineage>
</organism>
<name>A0A7G9Z6Q6_9EURY</name>
<reference evidence="1" key="1">
    <citation type="submission" date="2020-06" db="EMBL/GenBank/DDBJ databases">
        <title>Unique genomic features of the anaerobic methanotrophic archaea.</title>
        <authorList>
            <person name="Chadwick G.L."/>
            <person name="Skennerton C.T."/>
            <person name="Laso-Perez R."/>
            <person name="Leu A.O."/>
            <person name="Speth D.R."/>
            <person name="Yu H."/>
            <person name="Morgan-Lang C."/>
            <person name="Hatzenpichler R."/>
            <person name="Goudeau D."/>
            <person name="Malmstrom R."/>
            <person name="Brazelton W.J."/>
            <person name="Woyke T."/>
            <person name="Hallam S.J."/>
            <person name="Tyson G.W."/>
            <person name="Wegener G."/>
            <person name="Boetius A."/>
            <person name="Orphan V."/>
        </authorList>
    </citation>
    <scope>NUCLEOTIDE SEQUENCE</scope>
</reference>
<sequence>MHFFGFGTPISRYFYACYEWLSAGSSGMSLCKGEGRRGGERVLCTGTPFFKNLMLGIFTLSAISEDSAKDEGGFN</sequence>
<dbReference type="AlphaFoldDB" id="A0A7G9Z6Q6"/>
<gene>
    <name evidence="1" type="ORF">JGNPCJAK_00044</name>
</gene>
<evidence type="ECO:0000313" key="1">
    <source>
        <dbReference type="EMBL" id="QNO55940.1"/>
    </source>
</evidence>
<accession>A0A7G9Z6Q6</accession>
<dbReference type="EMBL" id="MT631633">
    <property type="protein sequence ID" value="QNO55940.1"/>
    <property type="molecule type" value="Genomic_DNA"/>
</dbReference>